<dbReference type="EMBL" id="CP002467">
    <property type="protein sequence ID" value="ADV81115.1"/>
    <property type="molecule type" value="Genomic_DNA"/>
</dbReference>
<dbReference type="OrthoDB" id="9795554at2"/>
<accession>E8V0Q2</accession>
<keyword evidence="1 3" id="KW-0378">Hydrolase</keyword>
<dbReference type="GO" id="GO:0005975">
    <property type="term" value="P:carbohydrate metabolic process"/>
    <property type="evidence" value="ECO:0007669"/>
    <property type="project" value="TreeGrafter"/>
</dbReference>
<dbReference type="AlphaFoldDB" id="E8V0Q2"/>
<feature type="domain" description="Sialate O-acetylesterase" evidence="2">
    <location>
        <begin position="106"/>
        <end position="211"/>
    </location>
</feature>
<dbReference type="STRING" id="401053.AciPR4_0277"/>
<dbReference type="InterPro" id="IPR005181">
    <property type="entry name" value="SASA"/>
</dbReference>
<reference evidence="3 4" key="1">
    <citation type="journal article" date="2012" name="Stand. Genomic Sci.">
        <title>Complete genome sequence of Terriglobus saanensis type strain SP1PR4(T), an Acidobacteria from tundra soil.</title>
        <authorList>
            <person name="Rawat S.R."/>
            <person name="Mannisto M.K."/>
            <person name="Starovoytov V."/>
            <person name="Goodwin L."/>
            <person name="Nolan M."/>
            <person name="Hauser L."/>
            <person name="Land M."/>
            <person name="Davenport K.W."/>
            <person name="Woyke T."/>
            <person name="Haggblom M.M."/>
        </authorList>
    </citation>
    <scope>NUCLEOTIDE SEQUENCE</scope>
    <source>
        <strain evidence="4">ATCC BAA-1853 / DSM 23119 / SP1PR4</strain>
    </source>
</reference>
<evidence type="ECO:0000313" key="4">
    <source>
        <dbReference type="Proteomes" id="UP000006844"/>
    </source>
</evidence>
<dbReference type="eggNOG" id="COG2755">
    <property type="taxonomic scope" value="Bacteria"/>
</dbReference>
<dbReference type="InterPro" id="IPR036514">
    <property type="entry name" value="SGNH_hydro_sf"/>
</dbReference>
<dbReference type="SUPFAM" id="SSF52266">
    <property type="entry name" value="SGNH hydrolase"/>
    <property type="match status" value="1"/>
</dbReference>
<dbReference type="PANTHER" id="PTHR22901:SF0">
    <property type="entry name" value="SIALATE O-ACETYLESTERASE"/>
    <property type="match status" value="1"/>
</dbReference>
<dbReference type="PANTHER" id="PTHR22901">
    <property type="entry name" value="SIALATE O-ACETYLESTERASE"/>
    <property type="match status" value="1"/>
</dbReference>
<dbReference type="Gene3D" id="3.40.50.1110">
    <property type="entry name" value="SGNH hydrolase"/>
    <property type="match status" value="1"/>
</dbReference>
<dbReference type="InterPro" id="IPR039329">
    <property type="entry name" value="SIAE"/>
</dbReference>
<gene>
    <name evidence="3" type="ordered locus">AciPR4_0277</name>
</gene>
<evidence type="ECO:0000313" key="3">
    <source>
        <dbReference type="EMBL" id="ADV81115.1"/>
    </source>
</evidence>
<dbReference type="HOGENOM" id="CLU_015150_3_0_0"/>
<evidence type="ECO:0000256" key="1">
    <source>
        <dbReference type="ARBA" id="ARBA00022801"/>
    </source>
</evidence>
<sequence length="506" mass="54977">MRSSRYLIALVLSSAALTYAEPRLPSVLSDHAVLQRDRPVRIWGWATPQEKITVKFHDQTRTANADALGEWQVFLLPEHAGGPFTLSVTSDQSGTPIERKDILLGDVWIASGQSNMEMPLKGFGSGTPIKDSEKEIAAANHPRIRLLLQKKATSTVPLTDSADTWTECTPDTAANFSAVAYFFGREISEKENVPIGLIDTTWGGTPAHAWISLEGIAAANLTSVANDAAVIARDQGIADRLRADYARQADAAKAAGQPVPAHPPIPNDHAGSWTPGTLYNAMIAPYIRYTIKGAIWYQGETDTAPARAPYYSRVFSTLIKDWRAQWAQGDFPFFYVQISSYTADNDGWGRVRDAQRRTLALVNTGQAVTLDVGLEKNIHPPDKQTVGARLAANALATVYGKKMEYSSPEFLQATTEPGAMRVWFTHGEGLTTKGQALGGFEVAGDDHKFVSVTATLEKVAGTETIVLTAPSIAMPKYARYAWTGFVTSFVYNAAGFPLGTFTSESM</sequence>
<dbReference type="EC" id="3.1.1.53" evidence="3"/>
<feature type="domain" description="Sialate O-acetylesterase" evidence="2">
    <location>
        <begin position="273"/>
        <end position="393"/>
    </location>
</feature>
<protein>
    <submittedName>
        <fullName evidence="3">Sialate O-acetylesterase</fullName>
        <ecNumber evidence="3">3.1.1.53</ecNumber>
    </submittedName>
</protein>
<dbReference type="Proteomes" id="UP000006844">
    <property type="component" value="Chromosome"/>
</dbReference>
<keyword evidence="4" id="KW-1185">Reference proteome</keyword>
<dbReference type="GO" id="GO:0001681">
    <property type="term" value="F:sialate O-acetylesterase activity"/>
    <property type="evidence" value="ECO:0007669"/>
    <property type="project" value="UniProtKB-EC"/>
</dbReference>
<evidence type="ECO:0000259" key="2">
    <source>
        <dbReference type="Pfam" id="PF03629"/>
    </source>
</evidence>
<organism evidence="3 4">
    <name type="scientific">Terriglobus saanensis (strain ATCC BAA-1853 / DSM 23119 / SP1PR4)</name>
    <dbReference type="NCBI Taxonomy" id="401053"/>
    <lineage>
        <taxon>Bacteria</taxon>
        <taxon>Pseudomonadati</taxon>
        <taxon>Acidobacteriota</taxon>
        <taxon>Terriglobia</taxon>
        <taxon>Terriglobales</taxon>
        <taxon>Acidobacteriaceae</taxon>
        <taxon>Terriglobus</taxon>
    </lineage>
</organism>
<dbReference type="RefSeq" id="WP_013566848.1">
    <property type="nucleotide sequence ID" value="NC_014963.1"/>
</dbReference>
<dbReference type="KEGG" id="tsa:AciPR4_0277"/>
<dbReference type="Pfam" id="PF03629">
    <property type="entry name" value="SASA"/>
    <property type="match status" value="2"/>
</dbReference>
<proteinExistence type="predicted"/>
<name>E8V0Q2_TERSS</name>